<reference evidence="2 3" key="1">
    <citation type="submission" date="2018-06" db="EMBL/GenBank/DDBJ databases">
        <authorList>
            <consortium name="Pathogen Informatics"/>
            <person name="Doyle S."/>
        </authorList>
    </citation>
    <scope>NUCLEOTIDE SEQUENCE [LARGE SCALE GENOMIC DNA]</scope>
    <source>
        <strain evidence="2 3">NCTC13160</strain>
    </source>
</reference>
<keyword evidence="1" id="KW-1133">Transmembrane helix</keyword>
<sequence>MAIACSVDWNLLLEYLKVFITWPMVAAIFGAIALRSFRDEIKALINRISSLKLLGQEVAAPQQARLAEEAAEVAAQVSPAPNPAPDLEGLQLSNEQVTEVRRLFESERAAARIWEYRYLNYFFTADTQAVLSWIIGTGGVSVDTYEAFWMPRISLAGERTAILTALQMHQCISIEGPMISATPKGKEYAEWPERRTLSANPGA</sequence>
<protein>
    <submittedName>
        <fullName evidence="2">Uncharacterized protein</fullName>
    </submittedName>
</protein>
<keyword evidence="1" id="KW-0812">Transmembrane</keyword>
<keyword evidence="1" id="KW-0472">Membrane</keyword>
<evidence type="ECO:0000256" key="1">
    <source>
        <dbReference type="SAM" id="Phobius"/>
    </source>
</evidence>
<dbReference type="Proteomes" id="UP000254573">
    <property type="component" value="Unassembled WGS sequence"/>
</dbReference>
<accession>A0A379KDF6</accession>
<dbReference type="EMBL" id="UGSG01000002">
    <property type="protein sequence ID" value="SUD65848.1"/>
    <property type="molecule type" value="Genomic_DNA"/>
</dbReference>
<feature type="transmembrane region" description="Helical" evidence="1">
    <location>
        <begin position="19"/>
        <end position="37"/>
    </location>
</feature>
<name>A0A379KDF6_9BURK</name>
<gene>
    <name evidence="2" type="ORF">NCTC13160_04946</name>
</gene>
<dbReference type="RefSeq" id="WP_147291633.1">
    <property type="nucleotide sequence ID" value="NZ_UGSG01000002.1"/>
</dbReference>
<dbReference type="OrthoDB" id="9132314at2"/>
<proteinExistence type="predicted"/>
<organism evidence="2 3">
    <name type="scientific">Pandoraea pnomenusa</name>
    <dbReference type="NCBI Taxonomy" id="93220"/>
    <lineage>
        <taxon>Bacteria</taxon>
        <taxon>Pseudomonadati</taxon>
        <taxon>Pseudomonadota</taxon>
        <taxon>Betaproteobacteria</taxon>
        <taxon>Burkholderiales</taxon>
        <taxon>Burkholderiaceae</taxon>
        <taxon>Pandoraea</taxon>
    </lineage>
</organism>
<evidence type="ECO:0000313" key="2">
    <source>
        <dbReference type="EMBL" id="SUD65848.1"/>
    </source>
</evidence>
<evidence type="ECO:0000313" key="3">
    <source>
        <dbReference type="Proteomes" id="UP000254573"/>
    </source>
</evidence>
<dbReference type="AlphaFoldDB" id="A0A379KDF6"/>